<dbReference type="InterPro" id="IPR052482">
    <property type="entry name" value="mtLSU_mL37"/>
</dbReference>
<dbReference type="AlphaFoldDB" id="A0A818WCR4"/>
<dbReference type="PANTHER" id="PTHR15889:SF2">
    <property type="entry name" value="LARGE RIBOSOMAL SUBUNIT PROTEIN ML37"/>
    <property type="match status" value="1"/>
</dbReference>
<accession>A0A818WCR4</accession>
<evidence type="ECO:0000313" key="2">
    <source>
        <dbReference type="Proteomes" id="UP000663844"/>
    </source>
</evidence>
<dbReference type="Proteomes" id="UP000663844">
    <property type="component" value="Unassembled WGS sequence"/>
</dbReference>
<sequence>MPKITELRGLFKPFTKPLHRQWKYVWQEKGKFNEPKLTLPKALNGRQLNIIDPLHDPDPNALPDESTPWTSPTRHPMFEYLVPPLPREQHPLFHHDQPVFLFDSKTKLHAGVDQACLLTKTIPFYELPQSIKQNLDKISIPNQDDLIQSYIRQSIAYDATKEHLPRKSTPLKQHRSFRIEYGIPRSRQMSILFENILHLCESLGGRYPDLFKRHLYRNTPFYTTYERYGEPIHLRNKNSYVLTSHTPLSPIVKRLNKLEISSGEKNDEKLSTHDPDGHYLMKGNDYQFLNMYPVYPTIDLQPEELYQDGDELGWRQRKTNECIFDTCVINSVKLLNVHTTFYVSNDELIHESTTDERLARMVMFAFGSALVQARQQYPNGNLIKPVTVQSVFLLDELFHFVVFQLNTLNYNEANDNRYNYVWIDKDNYMYDNRPSMVMHNPVYGTERNLQRYVLEKLKYNPDVFQKFLALYLQGIQGKKE</sequence>
<dbReference type="PANTHER" id="PTHR15889">
    <property type="entry name" value="MITOCHONDRIAL RIBOSOMAL PROTEIN L37"/>
    <property type="match status" value="1"/>
</dbReference>
<reference evidence="1" key="1">
    <citation type="submission" date="2021-02" db="EMBL/GenBank/DDBJ databases">
        <authorList>
            <person name="Nowell W R."/>
        </authorList>
    </citation>
    <scope>NUCLEOTIDE SEQUENCE</scope>
</reference>
<gene>
    <name evidence="1" type="ORF">OXD698_LOCUS13825</name>
</gene>
<name>A0A818WCR4_9BILA</name>
<proteinExistence type="predicted"/>
<comment type="caution">
    <text evidence="1">The sequence shown here is derived from an EMBL/GenBank/DDBJ whole genome shotgun (WGS) entry which is preliminary data.</text>
</comment>
<evidence type="ECO:0000313" key="1">
    <source>
        <dbReference type="EMBL" id="CAF3723971.1"/>
    </source>
</evidence>
<protein>
    <submittedName>
        <fullName evidence="1">Uncharacterized protein</fullName>
    </submittedName>
</protein>
<dbReference type="GO" id="GO:0005739">
    <property type="term" value="C:mitochondrion"/>
    <property type="evidence" value="ECO:0007669"/>
    <property type="project" value="TreeGrafter"/>
</dbReference>
<dbReference type="EMBL" id="CAJOAZ010000853">
    <property type="protein sequence ID" value="CAF3723971.1"/>
    <property type="molecule type" value="Genomic_DNA"/>
</dbReference>
<organism evidence="1 2">
    <name type="scientific">Adineta steineri</name>
    <dbReference type="NCBI Taxonomy" id="433720"/>
    <lineage>
        <taxon>Eukaryota</taxon>
        <taxon>Metazoa</taxon>
        <taxon>Spiralia</taxon>
        <taxon>Gnathifera</taxon>
        <taxon>Rotifera</taxon>
        <taxon>Eurotatoria</taxon>
        <taxon>Bdelloidea</taxon>
        <taxon>Adinetida</taxon>
        <taxon>Adinetidae</taxon>
        <taxon>Adineta</taxon>
    </lineage>
</organism>